<protein>
    <submittedName>
        <fullName evidence="1">Rpn family recombination-promoting nuclease/putative transposase</fullName>
    </submittedName>
</protein>
<organism evidence="1 2">
    <name type="scientific">Desmonostoc muscorum LEGE 12446</name>
    <dbReference type="NCBI Taxonomy" id="1828758"/>
    <lineage>
        <taxon>Bacteria</taxon>
        <taxon>Bacillati</taxon>
        <taxon>Cyanobacteriota</taxon>
        <taxon>Cyanophyceae</taxon>
        <taxon>Nostocales</taxon>
        <taxon>Nostocaceae</taxon>
        <taxon>Desmonostoc</taxon>
    </lineage>
</organism>
<dbReference type="PANTHER" id="PTHR35586">
    <property type="entry name" value="SLL1691 PROTEIN"/>
    <property type="match status" value="1"/>
</dbReference>
<dbReference type="InterPro" id="IPR022573">
    <property type="entry name" value="DUF2887"/>
</dbReference>
<comment type="caution">
    <text evidence="1">The sequence shown here is derived from an EMBL/GenBank/DDBJ whole genome shotgun (WGS) entry which is preliminary data.</text>
</comment>
<dbReference type="EMBL" id="JADEXS010000229">
    <property type="protein sequence ID" value="MBE9024117.1"/>
    <property type="molecule type" value="Genomic_DNA"/>
</dbReference>
<dbReference type="AlphaFoldDB" id="A0A8J6ZNX8"/>
<dbReference type="Pfam" id="PF11103">
    <property type="entry name" value="DUF2887"/>
    <property type="match status" value="1"/>
</dbReference>
<keyword evidence="2" id="KW-1185">Reference proteome</keyword>
<dbReference type="InterPro" id="IPR010106">
    <property type="entry name" value="RpnA"/>
</dbReference>
<proteinExistence type="predicted"/>
<dbReference type="PANTHER" id="PTHR35586:SF2">
    <property type="entry name" value="SLL1542 PROTEIN"/>
    <property type="match status" value="1"/>
</dbReference>
<dbReference type="RefSeq" id="WP_193918231.1">
    <property type="nucleotide sequence ID" value="NZ_JADEXS020000001.1"/>
</dbReference>
<dbReference type="NCBIfam" id="TIGR01784">
    <property type="entry name" value="T_den_put_tspse"/>
    <property type="match status" value="1"/>
</dbReference>
<sequence length="269" mass="31145">MKTDSIFYRLFQEFPDIFFELIGNPPQTAEGYKFSSIEIKQTAFRIDGVFLPTQGEEAPIYFVEVQFQTDTEIYSRLISEISLYLRQNQPKNSWRGVVIYPNRSLDTADIKNYSEFFASQRITRIYLNELGETASLPVGIATMKLVVDDEDTAIIAARELIDRTQQEINIEPQRRQLLELIETILVYKFPTMSREEIEGMFGLSDLKQTRVYQEGKQEGKQEGAREEKFRMISLLLRLGLSFEQTAKELGLSLEEVQQEIQKQPPSQDA</sequence>
<name>A0A8J6ZNX8_DESMC</name>
<gene>
    <name evidence="1" type="ORF">IQ276_17290</name>
</gene>
<evidence type="ECO:0000313" key="1">
    <source>
        <dbReference type="EMBL" id="MBE9024117.1"/>
    </source>
</evidence>
<accession>A0A8J6ZNX8</accession>
<dbReference type="Proteomes" id="UP000622533">
    <property type="component" value="Unassembled WGS sequence"/>
</dbReference>
<reference evidence="1" key="1">
    <citation type="submission" date="2020-10" db="EMBL/GenBank/DDBJ databases">
        <authorList>
            <person name="Castelo-Branco R."/>
            <person name="Eusebio N."/>
            <person name="Adriana R."/>
            <person name="Vieira A."/>
            <person name="Brugerolle De Fraissinette N."/>
            <person name="Rezende De Castro R."/>
            <person name="Schneider M.P."/>
            <person name="Vasconcelos V."/>
            <person name="Leao P.N."/>
        </authorList>
    </citation>
    <scope>NUCLEOTIDE SEQUENCE</scope>
    <source>
        <strain evidence="1">LEGE 12446</strain>
    </source>
</reference>
<evidence type="ECO:0000313" key="2">
    <source>
        <dbReference type="Proteomes" id="UP000622533"/>
    </source>
</evidence>